<organism evidence="3 4">
    <name type="scientific">Levilactobacillus zymae</name>
    <dbReference type="NCBI Taxonomy" id="267363"/>
    <lineage>
        <taxon>Bacteria</taxon>
        <taxon>Bacillati</taxon>
        <taxon>Bacillota</taxon>
        <taxon>Bacilli</taxon>
        <taxon>Lactobacillales</taxon>
        <taxon>Lactobacillaceae</taxon>
        <taxon>Levilactobacillus</taxon>
    </lineage>
</organism>
<keyword evidence="2" id="KW-0812">Transmembrane</keyword>
<accession>A0A1Y6K110</accession>
<evidence type="ECO:0000313" key="3">
    <source>
        <dbReference type="EMBL" id="SMS15081.1"/>
    </source>
</evidence>
<sequence>MVLISLVLGILLTLGGFFVPTTRLVRLLVGCLGLVILLGATVGLVGNAKQHWGMHRVTTTHTSTISPIASTDSLDVLVYQPTKEPASRRVYTYRSTTTNRQQTTAATAQTRNRVKIGHTTAATLTTTTTSWQFRSQFWRAMFTYPGRHTTLIEQQNTFDLPQRWVTLTPKQTQWLKAAAKEQAKGVRRAERQTVAKIVKQQLAAVSHPTAAQRRQITTKAQRAVAQELEKQAPKRTAQLAKQAQQQPAE</sequence>
<dbReference type="Pfam" id="PF16069">
    <property type="entry name" value="DUF4811"/>
    <property type="match status" value="1"/>
</dbReference>
<dbReference type="KEGG" id="lzy:LZ3411_2031"/>
<evidence type="ECO:0000256" key="2">
    <source>
        <dbReference type="SAM" id="Phobius"/>
    </source>
</evidence>
<reference evidence="4" key="1">
    <citation type="submission" date="2017-05" db="EMBL/GenBank/DDBJ databases">
        <authorList>
            <person name="Papadimitriou K."/>
        </authorList>
    </citation>
    <scope>NUCLEOTIDE SEQUENCE [LARGE SCALE GENOMIC DNA]</scope>
    <source>
        <strain evidence="4">ACA-DC 3411</strain>
    </source>
</reference>
<dbReference type="Proteomes" id="UP000195412">
    <property type="component" value="Chromosome I"/>
</dbReference>
<dbReference type="EMBL" id="LT854705">
    <property type="protein sequence ID" value="SMS15081.1"/>
    <property type="molecule type" value="Genomic_DNA"/>
</dbReference>
<feature type="region of interest" description="Disordered" evidence="1">
    <location>
        <begin position="207"/>
        <end position="249"/>
    </location>
</feature>
<keyword evidence="2" id="KW-1133">Transmembrane helix</keyword>
<name>A0A1Y6K110_9LACO</name>
<feature type="compositionally biased region" description="Low complexity" evidence="1">
    <location>
        <begin position="237"/>
        <end position="249"/>
    </location>
</feature>
<evidence type="ECO:0000256" key="1">
    <source>
        <dbReference type="SAM" id="MobiDB-lite"/>
    </source>
</evidence>
<dbReference type="RefSeq" id="WP_087742446.1">
    <property type="nucleotide sequence ID" value="NZ_JBPWQU010000060.1"/>
</dbReference>
<evidence type="ECO:0000313" key="4">
    <source>
        <dbReference type="Proteomes" id="UP000195412"/>
    </source>
</evidence>
<protein>
    <recommendedName>
        <fullName evidence="5">DUF4811 domain-containing protein</fullName>
    </recommendedName>
</protein>
<dbReference type="AlphaFoldDB" id="A0A1Y6K110"/>
<keyword evidence="2" id="KW-0472">Membrane</keyword>
<proteinExistence type="predicted"/>
<gene>
    <name evidence="3" type="ORF">LZ3411_2031</name>
</gene>
<feature type="transmembrane region" description="Helical" evidence="2">
    <location>
        <begin position="27"/>
        <end position="46"/>
    </location>
</feature>
<dbReference type="InterPro" id="IPR032083">
    <property type="entry name" value="DUF4811"/>
</dbReference>
<evidence type="ECO:0008006" key="5">
    <source>
        <dbReference type="Google" id="ProtNLM"/>
    </source>
</evidence>